<proteinExistence type="predicted"/>
<evidence type="ECO:0000313" key="3">
    <source>
        <dbReference type="Proteomes" id="UP001187531"/>
    </source>
</evidence>
<gene>
    <name evidence="2" type="ORF">QYM36_004304</name>
</gene>
<reference evidence="2" key="1">
    <citation type="submission" date="2023-07" db="EMBL/GenBank/DDBJ databases">
        <title>Chromosome-level genome assembly of Artemia franciscana.</title>
        <authorList>
            <person name="Jo E."/>
        </authorList>
    </citation>
    <scope>NUCLEOTIDE SEQUENCE</scope>
    <source>
        <tissue evidence="2">Whole body</tissue>
    </source>
</reference>
<keyword evidence="3" id="KW-1185">Reference proteome</keyword>
<feature type="region of interest" description="Disordered" evidence="1">
    <location>
        <begin position="1"/>
        <end position="31"/>
    </location>
</feature>
<dbReference type="EMBL" id="JAVRJZ010000007">
    <property type="protein sequence ID" value="KAK2720374.1"/>
    <property type="molecule type" value="Genomic_DNA"/>
</dbReference>
<name>A0AA88LBS3_ARTSF</name>
<dbReference type="Proteomes" id="UP001187531">
    <property type="component" value="Unassembled WGS sequence"/>
</dbReference>
<accession>A0AA88LBS3</accession>
<evidence type="ECO:0000256" key="1">
    <source>
        <dbReference type="SAM" id="MobiDB-lite"/>
    </source>
</evidence>
<sequence length="66" mass="6912">EKSHLTPAPAPPDIPSSETPQLNSDHPRTGCPHIADAALIAEAHGLVTDMLLESSQLPSHIISGLK</sequence>
<evidence type="ECO:0000313" key="2">
    <source>
        <dbReference type="EMBL" id="KAK2720374.1"/>
    </source>
</evidence>
<comment type="caution">
    <text evidence="2">The sequence shown here is derived from an EMBL/GenBank/DDBJ whole genome shotgun (WGS) entry which is preliminary data.</text>
</comment>
<organism evidence="2 3">
    <name type="scientific">Artemia franciscana</name>
    <name type="common">Brine shrimp</name>
    <name type="synonym">Artemia sanfranciscana</name>
    <dbReference type="NCBI Taxonomy" id="6661"/>
    <lineage>
        <taxon>Eukaryota</taxon>
        <taxon>Metazoa</taxon>
        <taxon>Ecdysozoa</taxon>
        <taxon>Arthropoda</taxon>
        <taxon>Crustacea</taxon>
        <taxon>Branchiopoda</taxon>
        <taxon>Anostraca</taxon>
        <taxon>Artemiidae</taxon>
        <taxon>Artemia</taxon>
    </lineage>
</organism>
<feature type="non-terminal residue" evidence="2">
    <location>
        <position position="1"/>
    </location>
</feature>
<protein>
    <submittedName>
        <fullName evidence="2">Uncharacterized protein</fullName>
    </submittedName>
</protein>
<dbReference type="AlphaFoldDB" id="A0AA88LBS3"/>
<feature type="non-terminal residue" evidence="2">
    <location>
        <position position="66"/>
    </location>
</feature>